<keyword evidence="1" id="KW-0472">Membrane</keyword>
<proteinExistence type="predicted"/>
<accession>A0AAE6NZI4</accession>
<feature type="transmembrane region" description="Helical" evidence="1">
    <location>
        <begin position="218"/>
        <end position="242"/>
    </location>
</feature>
<evidence type="ECO:0000313" key="2">
    <source>
        <dbReference type="EMBL" id="QFX92261.1"/>
    </source>
</evidence>
<dbReference type="EMBL" id="CP045562">
    <property type="protein sequence ID" value="QFX92261.1"/>
    <property type="molecule type" value="Genomic_DNA"/>
</dbReference>
<keyword evidence="1" id="KW-0812">Transmembrane</keyword>
<feature type="transmembrane region" description="Helical" evidence="1">
    <location>
        <begin position="150"/>
        <end position="183"/>
    </location>
</feature>
<feature type="transmembrane region" description="Helical" evidence="1">
    <location>
        <begin position="57"/>
        <end position="84"/>
    </location>
</feature>
<keyword evidence="1" id="KW-1133">Transmembrane helix</keyword>
<organism evidence="2 3">
    <name type="scientific">Fructilactobacillus fructivorans</name>
    <dbReference type="NCBI Taxonomy" id="1614"/>
    <lineage>
        <taxon>Bacteria</taxon>
        <taxon>Bacillati</taxon>
        <taxon>Bacillota</taxon>
        <taxon>Bacilli</taxon>
        <taxon>Lactobacillales</taxon>
        <taxon>Lactobacillaceae</taxon>
        <taxon>Fructilactobacillus</taxon>
    </lineage>
</organism>
<evidence type="ECO:0000256" key="1">
    <source>
        <dbReference type="SAM" id="Phobius"/>
    </source>
</evidence>
<name>A0AAE6NZI4_9LACO</name>
<feature type="transmembrane region" description="Helical" evidence="1">
    <location>
        <begin position="105"/>
        <end position="138"/>
    </location>
</feature>
<dbReference type="AlphaFoldDB" id="A0AAE6NZI4"/>
<dbReference type="KEGG" id="lfv:LF543_01125"/>
<feature type="transmembrane region" description="Helical" evidence="1">
    <location>
        <begin position="17"/>
        <end position="37"/>
    </location>
</feature>
<dbReference type="RefSeq" id="WP_010022504.1">
    <property type="nucleotide sequence ID" value="NZ_AZDS01000002.1"/>
</dbReference>
<gene>
    <name evidence="2" type="ORF">LF543_01125</name>
</gene>
<dbReference type="Proteomes" id="UP000327194">
    <property type="component" value="Chromosome"/>
</dbReference>
<feature type="transmembrane region" description="Helical" evidence="1">
    <location>
        <begin position="248"/>
        <end position="276"/>
    </location>
</feature>
<reference evidence="2 3" key="1">
    <citation type="submission" date="2019-10" db="EMBL/GenBank/DDBJ databases">
        <title>Genome sequencing of Lactobacillus fructivorans.</title>
        <authorList>
            <person name="Kim K."/>
        </authorList>
    </citation>
    <scope>NUCLEOTIDE SEQUENCE [LARGE SCALE GENOMIC DNA]</scope>
    <source>
        <strain evidence="2 3">LF543</strain>
    </source>
</reference>
<protein>
    <submittedName>
        <fullName evidence="2">Uncharacterized protein</fullName>
    </submittedName>
</protein>
<evidence type="ECO:0000313" key="3">
    <source>
        <dbReference type="Proteomes" id="UP000327194"/>
    </source>
</evidence>
<sequence>MIIKAIKSALNITKKHFWILLAMVVPAILISAILGGVVSSLQNSEALSLSYSFGASFSVWLISVLVGIIGVVLFESAAMGYLTGDETETFKFEDAFVAFKQGNTWLVAALYAAFMDLISFIFGALFVAAVGVISASFVPQAFGFNTTTAQIIALIIVGIVILALVGIAWIFVATGLAFIYLTYFDAKRKGQELHLMAGFSKSWNLMNGKRWDLIGLKLLTLIIAVVTLAIIAVVGALLWWIFASMLTWTVFAIVLEAVLAVLAVAISIFYTVWFAMANIKFYEEIK</sequence>